<feature type="domain" description="C2H2-type" evidence="13">
    <location>
        <begin position="717"/>
        <end position="744"/>
    </location>
</feature>
<name>A0AAD7WED6_9TELE</name>
<dbReference type="GO" id="GO:0008270">
    <property type="term" value="F:zinc ion binding"/>
    <property type="evidence" value="ECO:0007669"/>
    <property type="project" value="UniProtKB-KW"/>
</dbReference>
<dbReference type="SUPFAM" id="SSF57667">
    <property type="entry name" value="beta-beta-alpha zinc fingers"/>
    <property type="match status" value="9"/>
</dbReference>
<dbReference type="InterPro" id="IPR036236">
    <property type="entry name" value="Znf_C2H2_sf"/>
</dbReference>
<feature type="region of interest" description="Disordered" evidence="12">
    <location>
        <begin position="23"/>
        <end position="49"/>
    </location>
</feature>
<feature type="domain" description="C2H2-type" evidence="13">
    <location>
        <begin position="689"/>
        <end position="716"/>
    </location>
</feature>
<keyword evidence="10" id="KW-0539">Nucleus</keyword>
<evidence type="ECO:0000256" key="7">
    <source>
        <dbReference type="ARBA" id="ARBA00023015"/>
    </source>
</evidence>
<evidence type="ECO:0000256" key="11">
    <source>
        <dbReference type="PROSITE-ProRule" id="PRU00042"/>
    </source>
</evidence>
<dbReference type="FunFam" id="3.30.160.60:FF:000620">
    <property type="entry name" value="Zinc finger protein 263"/>
    <property type="match status" value="1"/>
</dbReference>
<reference evidence="14" key="1">
    <citation type="journal article" date="2023" name="Science">
        <title>Genome structures resolve the early diversification of teleost fishes.</title>
        <authorList>
            <person name="Parey E."/>
            <person name="Louis A."/>
            <person name="Montfort J."/>
            <person name="Bouchez O."/>
            <person name="Roques C."/>
            <person name="Iampietro C."/>
            <person name="Lluch J."/>
            <person name="Castinel A."/>
            <person name="Donnadieu C."/>
            <person name="Desvignes T."/>
            <person name="Floi Bucao C."/>
            <person name="Jouanno E."/>
            <person name="Wen M."/>
            <person name="Mejri S."/>
            <person name="Dirks R."/>
            <person name="Jansen H."/>
            <person name="Henkel C."/>
            <person name="Chen W.J."/>
            <person name="Zahm M."/>
            <person name="Cabau C."/>
            <person name="Klopp C."/>
            <person name="Thompson A.W."/>
            <person name="Robinson-Rechavi M."/>
            <person name="Braasch I."/>
            <person name="Lecointre G."/>
            <person name="Bobe J."/>
            <person name="Postlethwait J.H."/>
            <person name="Berthelot C."/>
            <person name="Roest Crollius H."/>
            <person name="Guiguen Y."/>
        </authorList>
    </citation>
    <scope>NUCLEOTIDE SEQUENCE</scope>
    <source>
        <strain evidence="14">NC1722</strain>
    </source>
</reference>
<feature type="domain" description="C2H2-type" evidence="13">
    <location>
        <begin position="773"/>
        <end position="800"/>
    </location>
</feature>
<evidence type="ECO:0000256" key="5">
    <source>
        <dbReference type="ARBA" id="ARBA00022771"/>
    </source>
</evidence>
<dbReference type="FunFam" id="3.30.160.60:FF:000454">
    <property type="entry name" value="Zinc finger protein 624"/>
    <property type="match status" value="1"/>
</dbReference>
<organism evidence="14 15">
    <name type="scientific">Aldrovandia affinis</name>
    <dbReference type="NCBI Taxonomy" id="143900"/>
    <lineage>
        <taxon>Eukaryota</taxon>
        <taxon>Metazoa</taxon>
        <taxon>Chordata</taxon>
        <taxon>Craniata</taxon>
        <taxon>Vertebrata</taxon>
        <taxon>Euteleostomi</taxon>
        <taxon>Actinopterygii</taxon>
        <taxon>Neopterygii</taxon>
        <taxon>Teleostei</taxon>
        <taxon>Notacanthiformes</taxon>
        <taxon>Halosauridae</taxon>
        <taxon>Aldrovandia</taxon>
    </lineage>
</organism>
<dbReference type="FunFam" id="3.30.160.60:FF:000634">
    <property type="entry name" value="Zinc finger X-chromosomal protein"/>
    <property type="match status" value="1"/>
</dbReference>
<dbReference type="FunFam" id="3.30.160.60:FF:000016">
    <property type="entry name" value="zinc finger protein 37 homolog"/>
    <property type="match status" value="1"/>
</dbReference>
<evidence type="ECO:0000256" key="12">
    <source>
        <dbReference type="SAM" id="MobiDB-lite"/>
    </source>
</evidence>
<evidence type="ECO:0000256" key="10">
    <source>
        <dbReference type="ARBA" id="ARBA00023242"/>
    </source>
</evidence>
<evidence type="ECO:0000256" key="6">
    <source>
        <dbReference type="ARBA" id="ARBA00022833"/>
    </source>
</evidence>
<evidence type="ECO:0000256" key="4">
    <source>
        <dbReference type="ARBA" id="ARBA00022737"/>
    </source>
</evidence>
<dbReference type="InterPro" id="IPR013087">
    <property type="entry name" value="Znf_C2H2_type"/>
</dbReference>
<dbReference type="AlphaFoldDB" id="A0AAD7WED6"/>
<feature type="compositionally biased region" description="Basic and acidic residues" evidence="12">
    <location>
        <begin position="1007"/>
        <end position="1021"/>
    </location>
</feature>
<dbReference type="FunFam" id="3.30.160.60:FF:000110">
    <property type="entry name" value="Zinc finger protein-like"/>
    <property type="match status" value="1"/>
</dbReference>
<dbReference type="Gene3D" id="3.30.160.60">
    <property type="entry name" value="Classic Zinc Finger"/>
    <property type="match status" value="15"/>
</dbReference>
<dbReference type="PANTHER" id="PTHR16515">
    <property type="entry name" value="PR DOMAIN ZINC FINGER PROTEIN"/>
    <property type="match status" value="1"/>
</dbReference>
<keyword evidence="6" id="KW-0862">Zinc</keyword>
<evidence type="ECO:0000256" key="2">
    <source>
        <dbReference type="ARBA" id="ARBA00006991"/>
    </source>
</evidence>
<feature type="compositionally biased region" description="Basic residues" evidence="12">
    <location>
        <begin position="606"/>
        <end position="616"/>
    </location>
</feature>
<keyword evidence="9" id="KW-0804">Transcription</keyword>
<evidence type="ECO:0000259" key="13">
    <source>
        <dbReference type="PROSITE" id="PS50157"/>
    </source>
</evidence>
<comment type="subcellular location">
    <subcellularLocation>
        <location evidence="1">Nucleus</location>
    </subcellularLocation>
</comment>
<sequence>MANTVATLVIKTELLPTQSAASLSPFPSLLTAGEEGDEDGEREDEQQMEKETGQVVLTEVEMVPPPATLQNPEHPFQCLDCGKTFKWSSRLAHHQRSHNNERPYRCNLCPKAFKGSSALLYHQRSHSGEKPYKCEDCGKAFKRSSLLQVHRSVHTGLRTFQCPYCPLTFKWSSHYQYHLRQHTGECPYPCDSCPKAFKNSSSLRRHKNVHLGLKPYVCAVCTKAFTQSTNLRQHMRIHTGERPYVCGDCGRSFTHSSNLALHRNSHGEGKGKAAGGKTASVVGLATEAISVGVGITDVVGFVGQETVGVEVGEVFLSHHTPGQSQTLLPQLTLTSVPSQAPSAEVHMSAEPGSSVLLFSCGSCNQTFGTQTDLEQHQALHLGALGQGNEVGGGTGEESGSEGGVGLVGAGPLLADFEEVVETTTVSENGHGATDMLSLAGGADAGVDTGTTLTQSQAQFDLLQGFGTVSQLPSTAALPTGSAGGTGGATDCAYCGKSFNTSGRLSRHLTQAHSLSPSQSRSQFSCSACDRSFSLLSSLLTHQHSHTPEQRLLAEAEAEIVCPPSLSLSLPLPSSPAAKREAEEAEREIHVSLIAVTEDGGESERAKPKRGGAKGQKRGGTNKAASTNNNERPYRCSECGKSFKGSSGLRYHMRDHTGERPYRCTECGKSFKRSSLLSIHQRVHTGVRAFQCPYCPLTFKWSSHYQYHLRQHTGERPYVCQECGKSFKNTSCLRRHSQLHSGLRPHVCSICGKSFSQTSNLKQHVRTHSGERPFQCSQCHKSFTHSSNLQLHLRTHSSRKDFKCQVCGKEFVMHSYLQRHLRTHSNGGKDGGKAAKALSVNASPTSVNLISFPEPTGNSTLILSPNLDIPPNTSQNYFMIQTPTGLQLIPLSTPAPPPPPPRPLLRPRRPSLRTTSWCSVSRQTEVSPASSLSRLPLTPPLQRHLPRTPSPSLWFRRYQPCNRSWAQAKVKSPSSKPYRRSSSSQTQALQSQPTQSLTLSRPLRYWRKPPEQGHLDPDEHGNPKLSPRKLPPAPQ</sequence>
<dbReference type="FunFam" id="3.30.160.60:FF:002343">
    <property type="entry name" value="Zinc finger protein 33A"/>
    <property type="match status" value="1"/>
</dbReference>
<protein>
    <recommendedName>
        <fullName evidence="13">C2H2-type domain-containing protein</fullName>
    </recommendedName>
</protein>
<feature type="compositionally biased region" description="Low complexity" evidence="12">
    <location>
        <begin position="970"/>
        <end position="999"/>
    </location>
</feature>
<dbReference type="GO" id="GO:0005634">
    <property type="term" value="C:nucleus"/>
    <property type="evidence" value="ECO:0007669"/>
    <property type="project" value="UniProtKB-SubCell"/>
</dbReference>
<dbReference type="FunFam" id="3.30.160.60:FF:002716">
    <property type="entry name" value="Zinc finger protein 212"/>
    <property type="match status" value="1"/>
</dbReference>
<keyword evidence="8" id="KW-0238">DNA-binding</keyword>
<feature type="domain" description="C2H2-type" evidence="13">
    <location>
        <begin position="523"/>
        <end position="550"/>
    </location>
</feature>
<feature type="domain" description="C2H2-type" evidence="13">
    <location>
        <begin position="801"/>
        <end position="828"/>
    </location>
</feature>
<feature type="compositionally biased region" description="Pro residues" evidence="12">
    <location>
        <begin position="892"/>
        <end position="903"/>
    </location>
</feature>
<feature type="compositionally biased region" description="Polar residues" evidence="12">
    <location>
        <begin position="916"/>
        <end position="925"/>
    </location>
</feature>
<evidence type="ECO:0000256" key="3">
    <source>
        <dbReference type="ARBA" id="ARBA00022723"/>
    </source>
</evidence>
<feature type="compositionally biased region" description="Low complexity" evidence="12">
    <location>
        <begin position="926"/>
        <end position="935"/>
    </location>
</feature>
<feature type="region of interest" description="Disordered" evidence="12">
    <location>
        <begin position="888"/>
        <end position="952"/>
    </location>
</feature>
<feature type="domain" description="C2H2-type" evidence="13">
    <location>
        <begin position="489"/>
        <end position="517"/>
    </location>
</feature>
<feature type="domain" description="C2H2-type" evidence="13">
    <location>
        <begin position="216"/>
        <end position="243"/>
    </location>
</feature>
<feature type="domain" description="C2H2-type" evidence="13">
    <location>
        <begin position="745"/>
        <end position="772"/>
    </location>
</feature>
<dbReference type="FunFam" id="3.30.160.60:FF:000193">
    <property type="entry name" value="Zinc finger protein 300"/>
    <property type="match status" value="1"/>
</dbReference>
<dbReference type="Proteomes" id="UP001221898">
    <property type="component" value="Unassembled WGS sequence"/>
</dbReference>
<dbReference type="EMBL" id="JAINUG010000142">
    <property type="protein sequence ID" value="KAJ8392864.1"/>
    <property type="molecule type" value="Genomic_DNA"/>
</dbReference>
<accession>A0AAD7WED6</accession>
<feature type="domain" description="C2H2-type" evidence="13">
    <location>
        <begin position="358"/>
        <end position="382"/>
    </location>
</feature>
<feature type="domain" description="C2H2-type" evidence="13">
    <location>
        <begin position="633"/>
        <end position="660"/>
    </location>
</feature>
<dbReference type="GO" id="GO:0003677">
    <property type="term" value="F:DNA binding"/>
    <property type="evidence" value="ECO:0007669"/>
    <property type="project" value="UniProtKB-KW"/>
</dbReference>
<feature type="compositionally biased region" description="Acidic residues" evidence="12">
    <location>
        <begin position="34"/>
        <end position="44"/>
    </location>
</feature>
<dbReference type="FunFam" id="3.30.160.60:FF:000213">
    <property type="entry name" value="Zinc finger protein 624"/>
    <property type="match status" value="2"/>
</dbReference>
<feature type="domain" description="C2H2-type" evidence="13">
    <location>
        <begin position="661"/>
        <end position="688"/>
    </location>
</feature>
<dbReference type="PANTHER" id="PTHR16515:SF49">
    <property type="entry name" value="GASTRULA ZINC FINGER PROTEIN XLCGF49.1-LIKE-RELATED"/>
    <property type="match status" value="1"/>
</dbReference>
<keyword evidence="4" id="KW-0677">Repeat</keyword>
<dbReference type="PROSITE" id="PS00028">
    <property type="entry name" value="ZINC_FINGER_C2H2_1"/>
    <property type="match status" value="17"/>
</dbReference>
<feature type="domain" description="C2H2-type" evidence="13">
    <location>
        <begin position="160"/>
        <end position="187"/>
    </location>
</feature>
<feature type="region of interest" description="Disordered" evidence="12">
    <location>
        <begin position="595"/>
        <end position="632"/>
    </location>
</feature>
<feature type="domain" description="C2H2-type" evidence="13">
    <location>
        <begin position="132"/>
        <end position="159"/>
    </location>
</feature>
<feature type="domain" description="C2H2-type" evidence="13">
    <location>
        <begin position="104"/>
        <end position="131"/>
    </location>
</feature>
<keyword evidence="5 11" id="KW-0863">Zinc-finger</keyword>
<evidence type="ECO:0000256" key="9">
    <source>
        <dbReference type="ARBA" id="ARBA00023163"/>
    </source>
</evidence>
<dbReference type="FunFam" id="3.30.160.60:FF:000135">
    <property type="entry name" value="Zinc finger protein 358"/>
    <property type="match status" value="1"/>
</dbReference>
<keyword evidence="15" id="KW-1185">Reference proteome</keyword>
<evidence type="ECO:0000313" key="15">
    <source>
        <dbReference type="Proteomes" id="UP001221898"/>
    </source>
</evidence>
<dbReference type="InterPro" id="IPR050331">
    <property type="entry name" value="Zinc_finger"/>
</dbReference>
<keyword evidence="3" id="KW-0479">Metal-binding</keyword>
<feature type="domain" description="C2H2-type" evidence="13">
    <location>
        <begin position="188"/>
        <end position="215"/>
    </location>
</feature>
<dbReference type="PROSITE" id="PS50157">
    <property type="entry name" value="ZINC_FINGER_C2H2_2"/>
    <property type="match status" value="17"/>
</dbReference>
<dbReference type="FunFam" id="3.30.160.60:FF:000295">
    <property type="entry name" value="zinc finger protein 19"/>
    <property type="match status" value="1"/>
</dbReference>
<feature type="domain" description="C2H2-type" evidence="13">
    <location>
        <begin position="76"/>
        <end position="103"/>
    </location>
</feature>
<dbReference type="GO" id="GO:0010468">
    <property type="term" value="P:regulation of gene expression"/>
    <property type="evidence" value="ECO:0007669"/>
    <property type="project" value="TreeGrafter"/>
</dbReference>
<gene>
    <name evidence="14" type="ORF">AAFF_G00070680</name>
</gene>
<feature type="region of interest" description="Disordered" evidence="12">
    <location>
        <begin position="964"/>
        <end position="1034"/>
    </location>
</feature>
<comment type="caution">
    <text evidence="14">The sequence shown here is derived from an EMBL/GenBank/DDBJ whole genome shotgun (WGS) entry which is preliminary data.</text>
</comment>
<dbReference type="Pfam" id="PF00096">
    <property type="entry name" value="zf-C2H2"/>
    <property type="match status" value="13"/>
</dbReference>
<evidence type="ECO:0000256" key="1">
    <source>
        <dbReference type="ARBA" id="ARBA00004123"/>
    </source>
</evidence>
<evidence type="ECO:0000256" key="8">
    <source>
        <dbReference type="ARBA" id="ARBA00023125"/>
    </source>
</evidence>
<proteinExistence type="inferred from homology"/>
<comment type="similarity">
    <text evidence="2">Belongs to the krueppel C2H2-type zinc-finger protein family.</text>
</comment>
<keyword evidence="7" id="KW-0805">Transcription regulation</keyword>
<feature type="domain" description="C2H2-type" evidence="13">
    <location>
        <begin position="244"/>
        <end position="271"/>
    </location>
</feature>
<evidence type="ECO:0000313" key="14">
    <source>
        <dbReference type="EMBL" id="KAJ8392864.1"/>
    </source>
</evidence>
<dbReference type="SMART" id="SM00355">
    <property type="entry name" value="ZnF_C2H2"/>
    <property type="match status" value="17"/>
</dbReference>